<dbReference type="InterPro" id="IPR019999">
    <property type="entry name" value="Anth_synth_I-like"/>
</dbReference>
<protein>
    <submittedName>
        <fullName evidence="2">Aminodeoxychorismate synthase component I</fullName>
        <ecNumber evidence="2">2.6.1.85</ecNumber>
    </submittedName>
</protein>
<sequence>MNKHKPFLHFDFNGTSTTFENPVEIITTDEIDQVVPSLAKIQDAIHNGYYAAGYVSYEAAPAFEQSMKVFDTNRMPLLWFGIYEGTSNIANKSIGSFYTTDWKPNTSTEEYNRSINQIKTHIEYGETYQVNYTIRMDADFHGDPFAYYQQLASSQSANYSAYLDIEGFSVLSASPELFFHLKEGKITTKPMKGTIGRGNTIIEDQENAKWLSQSEKNRAENVMIVDLLRNDLGKLAKPGSVKVPELFTIEKYPTVFQMTSTVTGEIDNEIGIVDIFNALFPCGSITGAPKISTMNIIHDQETTPREVYCGAIGFITPEQEAIFNVPIRTVVIDDNGQATYGVGGGITWDSKEDEEYNEVLTKAKVLSNANNDFQLIETIGLFDGDYLVLDNHLRRLQRSASYFKFQFNQEQLMEMLHDIANRHPDGNFRVRVLLYPNGELAVDVTKEEAVVNDGKPVSLAKHAAFQDDIFLYHKTTNRIVYEKLLGEVDDVFDVLLWNEHHEITEFTRGNVVVELAGKLYTPPVQSGLLAGTYREKLLNEGTISERVIRIEELSNCSKIWFINSVRQWVLVHLA</sequence>
<dbReference type="PRINTS" id="PR00095">
    <property type="entry name" value="ANTSNTHASEI"/>
</dbReference>
<keyword evidence="2" id="KW-0032">Aminotransferase</keyword>
<dbReference type="NCBIfam" id="TIGR00553">
    <property type="entry name" value="pabB"/>
    <property type="match status" value="1"/>
</dbReference>
<dbReference type="Proteomes" id="UP000637359">
    <property type="component" value="Unassembled WGS sequence"/>
</dbReference>
<gene>
    <name evidence="2" type="primary">pabB</name>
    <name evidence="2" type="ORF">H8S33_04640</name>
</gene>
<dbReference type="InterPro" id="IPR005802">
    <property type="entry name" value="ADC_synth_comp_1"/>
</dbReference>
<evidence type="ECO:0000259" key="1">
    <source>
        <dbReference type="Pfam" id="PF00425"/>
    </source>
</evidence>
<dbReference type="RefSeq" id="WP_186868833.1">
    <property type="nucleotide sequence ID" value="NZ_JACOOL010000003.1"/>
</dbReference>
<dbReference type="SUPFAM" id="SSF56322">
    <property type="entry name" value="ADC synthase"/>
    <property type="match status" value="1"/>
</dbReference>
<dbReference type="EC" id="2.6.1.85" evidence="2"/>
<accession>A0A923RHG5</accession>
<dbReference type="PANTHER" id="PTHR11236:SF50">
    <property type="entry name" value="AMINODEOXYCHORISMATE SYNTHASE COMPONENT 1"/>
    <property type="match status" value="1"/>
</dbReference>
<dbReference type="InterPro" id="IPR043131">
    <property type="entry name" value="BCAT-like_N"/>
</dbReference>
<reference evidence="2" key="1">
    <citation type="submission" date="2020-08" db="EMBL/GenBank/DDBJ databases">
        <title>Genome public.</title>
        <authorList>
            <person name="Liu C."/>
            <person name="Sun Q."/>
        </authorList>
    </citation>
    <scope>NUCLEOTIDE SEQUENCE</scope>
    <source>
        <strain evidence="2">BX22</strain>
    </source>
</reference>
<dbReference type="GO" id="GO:0009396">
    <property type="term" value="P:folic acid-containing compound biosynthetic process"/>
    <property type="evidence" value="ECO:0007669"/>
    <property type="project" value="InterPro"/>
</dbReference>
<dbReference type="InterPro" id="IPR036038">
    <property type="entry name" value="Aminotransferase-like"/>
</dbReference>
<dbReference type="GO" id="GO:0000162">
    <property type="term" value="P:L-tryptophan biosynthetic process"/>
    <property type="evidence" value="ECO:0007669"/>
    <property type="project" value="TreeGrafter"/>
</dbReference>
<dbReference type="Gene3D" id="3.60.120.10">
    <property type="entry name" value="Anthranilate synthase"/>
    <property type="match status" value="1"/>
</dbReference>
<dbReference type="Gene3D" id="3.20.10.10">
    <property type="entry name" value="D-amino Acid Aminotransferase, subunit A, domain 2"/>
    <property type="match status" value="1"/>
</dbReference>
<dbReference type="SUPFAM" id="SSF56752">
    <property type="entry name" value="D-aminoacid aminotransferase-like PLP-dependent enzymes"/>
    <property type="match status" value="1"/>
</dbReference>
<dbReference type="InterPro" id="IPR001544">
    <property type="entry name" value="Aminotrans_IV"/>
</dbReference>
<dbReference type="GO" id="GO:0046820">
    <property type="term" value="F:4-amino-4-deoxychorismate synthase activity"/>
    <property type="evidence" value="ECO:0007669"/>
    <property type="project" value="UniProtKB-EC"/>
</dbReference>
<dbReference type="InterPro" id="IPR005801">
    <property type="entry name" value="ADC_synthase"/>
</dbReference>
<keyword evidence="3" id="KW-1185">Reference proteome</keyword>
<organism evidence="2 3">
    <name type="scientific">Ornithinibacillus hominis</name>
    <dbReference type="NCBI Taxonomy" id="2763055"/>
    <lineage>
        <taxon>Bacteria</taxon>
        <taxon>Bacillati</taxon>
        <taxon>Bacillota</taxon>
        <taxon>Bacilli</taxon>
        <taxon>Bacillales</taxon>
        <taxon>Bacillaceae</taxon>
        <taxon>Ornithinibacillus</taxon>
    </lineage>
</organism>
<feature type="domain" description="Chorismate-utilising enzyme C-terminal" evidence="1">
    <location>
        <begin position="108"/>
        <end position="362"/>
    </location>
</feature>
<name>A0A923RHG5_9BACI</name>
<dbReference type="Pfam" id="PF00425">
    <property type="entry name" value="Chorismate_bind"/>
    <property type="match status" value="1"/>
</dbReference>
<dbReference type="EMBL" id="JACOOL010000003">
    <property type="protein sequence ID" value="MBC5636113.1"/>
    <property type="molecule type" value="Genomic_DNA"/>
</dbReference>
<dbReference type="PANTHER" id="PTHR11236">
    <property type="entry name" value="AMINOBENZOATE/ANTHRANILATE SYNTHASE"/>
    <property type="match status" value="1"/>
</dbReference>
<keyword evidence="2" id="KW-0808">Transferase</keyword>
<proteinExistence type="predicted"/>
<dbReference type="AlphaFoldDB" id="A0A923RHG5"/>
<dbReference type="Gene3D" id="3.30.470.10">
    <property type="match status" value="1"/>
</dbReference>
<comment type="caution">
    <text evidence="2">The sequence shown here is derived from an EMBL/GenBank/DDBJ whole genome shotgun (WGS) entry which is preliminary data.</text>
</comment>
<evidence type="ECO:0000313" key="3">
    <source>
        <dbReference type="Proteomes" id="UP000637359"/>
    </source>
</evidence>
<dbReference type="InterPro" id="IPR015890">
    <property type="entry name" value="Chorismate_C"/>
</dbReference>
<dbReference type="InterPro" id="IPR043132">
    <property type="entry name" value="BCAT-like_C"/>
</dbReference>
<dbReference type="Pfam" id="PF01063">
    <property type="entry name" value="Aminotran_4"/>
    <property type="match status" value="1"/>
</dbReference>
<evidence type="ECO:0000313" key="2">
    <source>
        <dbReference type="EMBL" id="MBC5636113.1"/>
    </source>
</evidence>